<proteinExistence type="predicted"/>
<sequence length="143" mass="16014">MRAVMPSSAKARDRPLRLCRARNSRKMAAARPHSAGSGTSRQAVRARPSTITSAVRSARKPVGVVPPSHRPVRASRHMLSRTRWAMVSRSSWAKTLAMYIMALPMGVEVSNFSRMQRKATPHPSRRRMRSAKSPTLRLTRSSR</sequence>
<feature type="region of interest" description="Disordered" evidence="1">
    <location>
        <begin position="115"/>
        <end position="143"/>
    </location>
</feature>
<accession>A0A096B768</accession>
<evidence type="ECO:0000313" key="3">
    <source>
        <dbReference type="Proteomes" id="UP000029585"/>
    </source>
</evidence>
<reference evidence="2 3" key="1">
    <citation type="submission" date="2011-08" db="EMBL/GenBank/DDBJ databases">
        <title>The Genome Sequence of Clostridium orbiscindens 1_3_50AFAA.</title>
        <authorList>
            <consortium name="The Broad Institute Genome Sequencing Platform"/>
            <person name="Earl A."/>
            <person name="Ward D."/>
            <person name="Feldgarden M."/>
            <person name="Gevers D."/>
            <person name="Daigneault M."/>
            <person name="Strauss J."/>
            <person name="Allen-Vercoe E."/>
            <person name="Young S.K."/>
            <person name="Zeng Q."/>
            <person name="Gargeya S."/>
            <person name="Fitzgerald M."/>
            <person name="Haas B."/>
            <person name="Abouelleil A."/>
            <person name="Alvarado L."/>
            <person name="Arachchi H.M."/>
            <person name="Berlin A."/>
            <person name="Brown A."/>
            <person name="Chapman S.B."/>
            <person name="Chen Z."/>
            <person name="Dunbar C."/>
            <person name="Freedman E."/>
            <person name="Gearin G."/>
            <person name="Gellesch M."/>
            <person name="Goldberg J."/>
            <person name="Griggs A."/>
            <person name="Gujja S."/>
            <person name="Heiman D."/>
            <person name="Howarth C."/>
            <person name="Larson L."/>
            <person name="Lui A."/>
            <person name="MacDonald P.J.P."/>
            <person name="Montmayeur A."/>
            <person name="Murphy C."/>
            <person name="Neiman D."/>
            <person name="Pearson M."/>
            <person name="Priest M."/>
            <person name="Roberts A."/>
            <person name="Saif S."/>
            <person name="Shea T."/>
            <person name="Shenoy N."/>
            <person name="Sisk P."/>
            <person name="Stolte C."/>
            <person name="Sykes S."/>
            <person name="Wortman J."/>
            <person name="Nusbaum C."/>
            <person name="Birren B."/>
        </authorList>
    </citation>
    <scope>NUCLEOTIDE SEQUENCE [LARGE SCALE GENOMIC DNA]</scope>
    <source>
        <strain evidence="2 3">1_3_50AFAA</strain>
    </source>
</reference>
<evidence type="ECO:0000313" key="2">
    <source>
        <dbReference type="EMBL" id="KGF54885.1"/>
    </source>
</evidence>
<evidence type="ECO:0000256" key="1">
    <source>
        <dbReference type="SAM" id="MobiDB-lite"/>
    </source>
</evidence>
<feature type="compositionally biased region" description="Polar residues" evidence="1">
    <location>
        <begin position="132"/>
        <end position="143"/>
    </location>
</feature>
<dbReference type="AlphaFoldDB" id="A0A096B768"/>
<feature type="region of interest" description="Disordered" evidence="1">
    <location>
        <begin position="25"/>
        <end position="80"/>
    </location>
</feature>
<feature type="compositionally biased region" description="Basic residues" evidence="1">
    <location>
        <begin position="70"/>
        <end position="80"/>
    </location>
</feature>
<gene>
    <name evidence="2" type="ORF">HMPREF9460_02440</name>
</gene>
<dbReference type="Proteomes" id="UP000029585">
    <property type="component" value="Unassembled WGS sequence"/>
</dbReference>
<feature type="compositionally biased region" description="Basic residues" evidence="1">
    <location>
        <begin position="115"/>
        <end position="130"/>
    </location>
</feature>
<organism evidence="2 3">
    <name type="scientific">Flavonifractor plautii 1_3_50AFAA</name>
    <dbReference type="NCBI Taxonomy" id="742738"/>
    <lineage>
        <taxon>Bacteria</taxon>
        <taxon>Bacillati</taxon>
        <taxon>Bacillota</taxon>
        <taxon>Clostridia</taxon>
        <taxon>Eubacteriales</taxon>
        <taxon>Oscillospiraceae</taxon>
        <taxon>Flavonifractor</taxon>
    </lineage>
</organism>
<dbReference type="EMBL" id="ADLO01000076">
    <property type="protein sequence ID" value="KGF54885.1"/>
    <property type="molecule type" value="Genomic_DNA"/>
</dbReference>
<keyword evidence="3" id="KW-1185">Reference proteome</keyword>
<dbReference type="HOGENOM" id="CLU_1802760_0_0_9"/>
<name>A0A096B768_FLAPL</name>
<comment type="caution">
    <text evidence="2">The sequence shown here is derived from an EMBL/GenBank/DDBJ whole genome shotgun (WGS) entry which is preliminary data.</text>
</comment>
<protein>
    <submittedName>
        <fullName evidence="2">Uncharacterized protein</fullName>
    </submittedName>
</protein>